<gene>
    <name evidence="9" type="primary">yflS_1</name>
    <name evidence="9" type="ORF">CBLFYP116_04105</name>
</gene>
<feature type="transmembrane region" description="Helical" evidence="8">
    <location>
        <begin position="295"/>
        <end position="315"/>
    </location>
</feature>
<evidence type="ECO:0000256" key="2">
    <source>
        <dbReference type="ARBA" id="ARBA00006772"/>
    </source>
</evidence>
<dbReference type="AlphaFoldDB" id="A0A6N2WY87"/>
<feature type="transmembrane region" description="Helical" evidence="8">
    <location>
        <begin position="271"/>
        <end position="289"/>
    </location>
</feature>
<feature type="transmembrane region" description="Helical" evidence="8">
    <location>
        <begin position="171"/>
        <end position="191"/>
    </location>
</feature>
<dbReference type="RefSeq" id="WP_117440394.1">
    <property type="nucleotide sequence ID" value="NZ_CACRTF010000017.1"/>
</dbReference>
<evidence type="ECO:0000256" key="4">
    <source>
        <dbReference type="ARBA" id="ARBA00022692"/>
    </source>
</evidence>
<evidence type="ECO:0000256" key="5">
    <source>
        <dbReference type="ARBA" id="ARBA00022989"/>
    </source>
</evidence>
<evidence type="ECO:0000313" key="9">
    <source>
        <dbReference type="EMBL" id="VYT46488.1"/>
    </source>
</evidence>
<keyword evidence="4 8" id="KW-0812">Transmembrane</keyword>
<feature type="transmembrane region" description="Helical" evidence="8">
    <location>
        <begin position="41"/>
        <end position="69"/>
    </location>
</feature>
<comment type="similarity">
    <text evidence="2">Belongs to the SLC13A/DASS transporter (TC 2.A.47) family. NADC subfamily.</text>
</comment>
<evidence type="ECO:0000256" key="1">
    <source>
        <dbReference type="ARBA" id="ARBA00004141"/>
    </source>
</evidence>
<dbReference type="Pfam" id="PF00939">
    <property type="entry name" value="Na_sulph_symp"/>
    <property type="match status" value="1"/>
</dbReference>
<organism evidence="9">
    <name type="scientific">Enterocloster bolteae</name>
    <dbReference type="NCBI Taxonomy" id="208479"/>
    <lineage>
        <taxon>Bacteria</taxon>
        <taxon>Bacillati</taxon>
        <taxon>Bacillota</taxon>
        <taxon>Clostridia</taxon>
        <taxon>Lachnospirales</taxon>
        <taxon>Lachnospiraceae</taxon>
        <taxon>Enterocloster</taxon>
    </lineage>
</organism>
<evidence type="ECO:0000256" key="6">
    <source>
        <dbReference type="ARBA" id="ARBA00023136"/>
    </source>
</evidence>
<dbReference type="EMBL" id="CACRTF010000017">
    <property type="protein sequence ID" value="VYT46488.1"/>
    <property type="molecule type" value="Genomic_DNA"/>
</dbReference>
<feature type="transmembrane region" description="Helical" evidence="8">
    <location>
        <begin position="447"/>
        <end position="474"/>
    </location>
</feature>
<feature type="transmembrane region" description="Helical" evidence="8">
    <location>
        <begin position="215"/>
        <end position="237"/>
    </location>
</feature>
<reference evidence="9" key="1">
    <citation type="submission" date="2019-11" db="EMBL/GenBank/DDBJ databases">
        <authorList>
            <person name="Feng L."/>
        </authorList>
    </citation>
    <scope>NUCLEOTIDE SEQUENCE</scope>
    <source>
        <strain evidence="9">CbolteaeLFYP116</strain>
    </source>
</reference>
<feature type="transmembrane region" description="Helical" evidence="8">
    <location>
        <begin position="133"/>
        <end position="159"/>
    </location>
</feature>
<feature type="transmembrane region" description="Helical" evidence="8">
    <location>
        <begin position="392"/>
        <end position="414"/>
    </location>
</feature>
<keyword evidence="6 8" id="KW-0472">Membrane</keyword>
<proteinExistence type="inferred from homology"/>
<dbReference type="PANTHER" id="PTHR10283">
    <property type="entry name" value="SOLUTE CARRIER FAMILY 13 MEMBER"/>
    <property type="match status" value="1"/>
</dbReference>
<feature type="transmembrane region" description="Helical" evidence="8">
    <location>
        <begin position="90"/>
        <end position="113"/>
    </location>
</feature>
<dbReference type="GO" id="GO:0008514">
    <property type="term" value="F:organic anion transmembrane transporter activity"/>
    <property type="evidence" value="ECO:0007669"/>
    <property type="project" value="UniProtKB-ARBA"/>
</dbReference>
<evidence type="ECO:0000256" key="8">
    <source>
        <dbReference type="SAM" id="Phobius"/>
    </source>
</evidence>
<evidence type="ECO:0000256" key="3">
    <source>
        <dbReference type="ARBA" id="ARBA00020150"/>
    </source>
</evidence>
<evidence type="ECO:0000256" key="7">
    <source>
        <dbReference type="ARBA" id="ARBA00031174"/>
    </source>
</evidence>
<sequence>MDNLKKNPAFKMGCIVITVILVLSSLVIAPPEGLAPEGWTMLAIVIGAMILFISEAIPLAATCFMIIVAMKYTGVMPWKTIQQTACSSTVFFCMAGFGIGAALQNTNLAAILLRALYRLGKGDSRKMISAVCWLSAIISIFVSDGAAQIVVLAVVTGVVKAFGDPEPGTSRLAGGLMMAITVGAFTGGLFLPCSNSVNVAIMDLSEVISGTPMTFFQWALFGVPCGLILTIFGAFMLPRYFKPEQLSSQQKSDVEKLFSSIPNHFEKKDKWYIAITLVMIVLWFASNWVKKLDTATVAMGGMFLMMLPGVNLLSAKDYKKNFSAMVIVTMLCIFPLASGMSSTGAGEWVVNKIFADSASWNLILIFIMATIAAFLVHCLVPQGSANGALSATVIAPVLVGAGVPVAAAMALVGIQAGTGFLFPIEGTWQYTFGTGHYSFTDCIKGNWPITLVGMLCCVIVIPLLSMVYAGIGLIG</sequence>
<dbReference type="GO" id="GO:1905039">
    <property type="term" value="P:carboxylic acid transmembrane transport"/>
    <property type="evidence" value="ECO:0007669"/>
    <property type="project" value="UniProtKB-ARBA"/>
</dbReference>
<name>A0A6N2WY87_9FIRM</name>
<accession>A0A6N2WY87</accession>
<keyword evidence="5 8" id="KW-1133">Transmembrane helix</keyword>
<dbReference type="InterPro" id="IPR001898">
    <property type="entry name" value="SLC13A/DASS"/>
</dbReference>
<dbReference type="GO" id="GO:0005886">
    <property type="term" value="C:plasma membrane"/>
    <property type="evidence" value="ECO:0007669"/>
    <property type="project" value="TreeGrafter"/>
</dbReference>
<feature type="transmembrane region" description="Helical" evidence="8">
    <location>
        <begin position="360"/>
        <end position="380"/>
    </location>
</feature>
<comment type="subcellular location">
    <subcellularLocation>
        <location evidence="1">Membrane</location>
        <topology evidence="1">Multi-pass membrane protein</topology>
    </subcellularLocation>
</comment>
<dbReference type="PANTHER" id="PTHR10283:SF82">
    <property type="entry name" value="SOLUTE CARRIER FAMILY 13 MEMBER 2"/>
    <property type="match status" value="1"/>
</dbReference>
<feature type="transmembrane region" description="Helical" evidence="8">
    <location>
        <begin position="322"/>
        <end position="340"/>
    </location>
</feature>
<feature type="transmembrane region" description="Helical" evidence="8">
    <location>
        <begin position="12"/>
        <end position="29"/>
    </location>
</feature>
<protein>
    <recommendedName>
        <fullName evidence="3">Sodium-dependent dicarboxylate transporter SdcS</fullName>
    </recommendedName>
    <alternativeName>
        <fullName evidence="7">Na(+)/dicarboxylate symporter</fullName>
    </alternativeName>
</protein>